<accession>A0AAW1IA65</accession>
<name>A0AAW1IA65_POPJA</name>
<dbReference type="EMBL" id="JASPKY010000736">
    <property type="protein sequence ID" value="KAK9685979.1"/>
    <property type="molecule type" value="Genomic_DNA"/>
</dbReference>
<proteinExistence type="predicted"/>
<keyword evidence="2" id="KW-1185">Reference proteome</keyword>
<evidence type="ECO:0000313" key="1">
    <source>
        <dbReference type="EMBL" id="KAK9685979.1"/>
    </source>
</evidence>
<evidence type="ECO:0000313" key="2">
    <source>
        <dbReference type="Proteomes" id="UP001458880"/>
    </source>
</evidence>
<gene>
    <name evidence="1" type="ORF">QE152_g37545</name>
</gene>
<organism evidence="1 2">
    <name type="scientific">Popillia japonica</name>
    <name type="common">Japanese beetle</name>
    <dbReference type="NCBI Taxonomy" id="7064"/>
    <lineage>
        <taxon>Eukaryota</taxon>
        <taxon>Metazoa</taxon>
        <taxon>Ecdysozoa</taxon>
        <taxon>Arthropoda</taxon>
        <taxon>Hexapoda</taxon>
        <taxon>Insecta</taxon>
        <taxon>Pterygota</taxon>
        <taxon>Neoptera</taxon>
        <taxon>Endopterygota</taxon>
        <taxon>Coleoptera</taxon>
        <taxon>Polyphaga</taxon>
        <taxon>Scarabaeiformia</taxon>
        <taxon>Scarabaeidae</taxon>
        <taxon>Rutelinae</taxon>
        <taxon>Popillia</taxon>
    </lineage>
</organism>
<sequence>MLTGPDDIGRDEWDDGYRIAAKKVGGYPPSTRISMAIVKKLAEHLFPKHEPLTFVIERKEFRHKCINEELKTAGAKLKCIKPPGSGDIAAEVINLLLQTN</sequence>
<protein>
    <submittedName>
        <fullName evidence="1">Uncharacterized protein</fullName>
    </submittedName>
</protein>
<dbReference type="Proteomes" id="UP001458880">
    <property type="component" value="Unassembled WGS sequence"/>
</dbReference>
<reference evidence="1 2" key="1">
    <citation type="journal article" date="2024" name="BMC Genomics">
        <title>De novo assembly and annotation of Popillia japonica's genome with initial clues to its potential as an invasive pest.</title>
        <authorList>
            <person name="Cucini C."/>
            <person name="Boschi S."/>
            <person name="Funari R."/>
            <person name="Cardaioli E."/>
            <person name="Iannotti N."/>
            <person name="Marturano G."/>
            <person name="Paoli F."/>
            <person name="Bruttini M."/>
            <person name="Carapelli A."/>
            <person name="Frati F."/>
            <person name="Nardi F."/>
        </authorList>
    </citation>
    <scope>NUCLEOTIDE SEQUENCE [LARGE SCALE GENOMIC DNA]</scope>
    <source>
        <strain evidence="1">DMR45628</strain>
    </source>
</reference>
<dbReference type="AlphaFoldDB" id="A0AAW1IA65"/>
<comment type="caution">
    <text evidence="1">The sequence shown here is derived from an EMBL/GenBank/DDBJ whole genome shotgun (WGS) entry which is preliminary data.</text>
</comment>